<dbReference type="PhylomeDB" id="B3MHK0"/>
<dbReference type="SUPFAM" id="SSF103456">
    <property type="entry name" value="Preprotein translocase SecE subunit"/>
    <property type="match status" value="1"/>
</dbReference>
<dbReference type="InterPro" id="IPR023391">
    <property type="entry name" value="Prot_translocase_SecE_dom_sf"/>
</dbReference>
<keyword evidence="9 10" id="KW-0472">Membrane</keyword>
<gene>
    <name evidence="11" type="primary">Dana\GF12667</name>
    <name evidence="11" type="synonym">dana_GLEANR_12685</name>
    <name evidence="11" type="ORF">GF12667</name>
</gene>
<reference evidence="11 12" key="1">
    <citation type="journal article" date="2007" name="Nature">
        <title>Evolution of genes and genomes on the Drosophila phylogeny.</title>
        <authorList>
            <consortium name="Drosophila 12 Genomes Consortium"/>
            <person name="Clark A.G."/>
            <person name="Eisen M.B."/>
            <person name="Smith D.R."/>
            <person name="Bergman C.M."/>
            <person name="Oliver B."/>
            <person name="Markow T.A."/>
            <person name="Kaufman T.C."/>
            <person name="Kellis M."/>
            <person name="Gelbart W."/>
            <person name="Iyer V.N."/>
            <person name="Pollard D.A."/>
            <person name="Sackton T.B."/>
            <person name="Larracuente A.M."/>
            <person name="Singh N.D."/>
            <person name="Abad J.P."/>
            <person name="Abt D.N."/>
            <person name="Adryan B."/>
            <person name="Aguade M."/>
            <person name="Akashi H."/>
            <person name="Anderson W.W."/>
            <person name="Aquadro C.F."/>
            <person name="Ardell D.H."/>
            <person name="Arguello R."/>
            <person name="Artieri C.G."/>
            <person name="Barbash D.A."/>
            <person name="Barker D."/>
            <person name="Barsanti P."/>
            <person name="Batterham P."/>
            <person name="Batzoglou S."/>
            <person name="Begun D."/>
            <person name="Bhutkar A."/>
            <person name="Blanco E."/>
            <person name="Bosak S.A."/>
            <person name="Bradley R.K."/>
            <person name="Brand A.D."/>
            <person name="Brent M.R."/>
            <person name="Brooks A.N."/>
            <person name="Brown R.H."/>
            <person name="Butlin R.K."/>
            <person name="Caggese C."/>
            <person name="Calvi B.R."/>
            <person name="Bernardo de Carvalho A."/>
            <person name="Caspi A."/>
            <person name="Castrezana S."/>
            <person name="Celniker S.E."/>
            <person name="Chang J.L."/>
            <person name="Chapple C."/>
            <person name="Chatterji S."/>
            <person name="Chinwalla A."/>
            <person name="Civetta A."/>
            <person name="Clifton S.W."/>
            <person name="Comeron J.M."/>
            <person name="Costello J.C."/>
            <person name="Coyne J.A."/>
            <person name="Daub J."/>
            <person name="David R.G."/>
            <person name="Delcher A.L."/>
            <person name="Delehaunty K."/>
            <person name="Do C.B."/>
            <person name="Ebling H."/>
            <person name="Edwards K."/>
            <person name="Eickbush T."/>
            <person name="Evans J.D."/>
            <person name="Filipski A."/>
            <person name="Findeiss S."/>
            <person name="Freyhult E."/>
            <person name="Fulton L."/>
            <person name="Fulton R."/>
            <person name="Garcia A.C."/>
            <person name="Gardiner A."/>
            <person name="Garfield D.A."/>
            <person name="Garvin B.E."/>
            <person name="Gibson G."/>
            <person name="Gilbert D."/>
            <person name="Gnerre S."/>
            <person name="Godfrey J."/>
            <person name="Good R."/>
            <person name="Gotea V."/>
            <person name="Gravely B."/>
            <person name="Greenberg A.J."/>
            <person name="Griffiths-Jones S."/>
            <person name="Gross S."/>
            <person name="Guigo R."/>
            <person name="Gustafson E.A."/>
            <person name="Haerty W."/>
            <person name="Hahn M.W."/>
            <person name="Halligan D.L."/>
            <person name="Halpern A.L."/>
            <person name="Halter G.M."/>
            <person name="Han M.V."/>
            <person name="Heger A."/>
            <person name="Hillier L."/>
            <person name="Hinrichs A.S."/>
            <person name="Holmes I."/>
            <person name="Hoskins R.A."/>
            <person name="Hubisz M.J."/>
            <person name="Hultmark D."/>
            <person name="Huntley M.A."/>
            <person name="Jaffe D.B."/>
            <person name="Jagadeeshan S."/>
            <person name="Jeck W.R."/>
            <person name="Johnson J."/>
            <person name="Jones C.D."/>
            <person name="Jordan W.C."/>
            <person name="Karpen G.H."/>
            <person name="Kataoka E."/>
            <person name="Keightley P.D."/>
            <person name="Kheradpour P."/>
            <person name="Kirkness E.F."/>
            <person name="Koerich L.B."/>
            <person name="Kristiansen K."/>
            <person name="Kudrna D."/>
            <person name="Kulathinal R.J."/>
            <person name="Kumar S."/>
            <person name="Kwok R."/>
            <person name="Lander E."/>
            <person name="Langley C.H."/>
            <person name="Lapoint R."/>
            <person name="Lazzaro B.P."/>
            <person name="Lee S.J."/>
            <person name="Levesque L."/>
            <person name="Li R."/>
            <person name="Lin C.F."/>
            <person name="Lin M.F."/>
            <person name="Lindblad-Toh K."/>
            <person name="Llopart A."/>
            <person name="Long M."/>
            <person name="Low L."/>
            <person name="Lozovsky E."/>
            <person name="Lu J."/>
            <person name="Luo M."/>
            <person name="Machado C.A."/>
            <person name="Makalowski W."/>
            <person name="Marzo M."/>
            <person name="Matsuda M."/>
            <person name="Matzkin L."/>
            <person name="McAllister B."/>
            <person name="McBride C.S."/>
            <person name="McKernan B."/>
            <person name="McKernan K."/>
            <person name="Mendez-Lago M."/>
            <person name="Minx P."/>
            <person name="Mollenhauer M.U."/>
            <person name="Montooth K."/>
            <person name="Mount S.M."/>
            <person name="Mu X."/>
            <person name="Myers E."/>
            <person name="Negre B."/>
            <person name="Newfeld S."/>
            <person name="Nielsen R."/>
            <person name="Noor M.A."/>
            <person name="O'Grady P."/>
            <person name="Pachter L."/>
            <person name="Papaceit M."/>
            <person name="Parisi M.J."/>
            <person name="Parisi M."/>
            <person name="Parts L."/>
            <person name="Pedersen J.S."/>
            <person name="Pesole G."/>
            <person name="Phillippy A.M."/>
            <person name="Ponting C.P."/>
            <person name="Pop M."/>
            <person name="Porcelli D."/>
            <person name="Powell J.R."/>
            <person name="Prohaska S."/>
            <person name="Pruitt K."/>
            <person name="Puig M."/>
            <person name="Quesneville H."/>
            <person name="Ram K.R."/>
            <person name="Rand D."/>
            <person name="Rasmussen M.D."/>
            <person name="Reed L.K."/>
            <person name="Reenan R."/>
            <person name="Reily A."/>
            <person name="Remington K.A."/>
            <person name="Rieger T.T."/>
            <person name="Ritchie M.G."/>
            <person name="Robin C."/>
            <person name="Rogers Y.H."/>
            <person name="Rohde C."/>
            <person name="Rozas J."/>
            <person name="Rubenfield M.J."/>
            <person name="Ruiz A."/>
            <person name="Russo S."/>
            <person name="Salzberg S.L."/>
            <person name="Sanchez-Gracia A."/>
            <person name="Saranga D.J."/>
            <person name="Sato H."/>
            <person name="Schaeffer S.W."/>
            <person name="Schatz M.C."/>
            <person name="Schlenke T."/>
            <person name="Schwartz R."/>
            <person name="Segarra C."/>
            <person name="Singh R.S."/>
            <person name="Sirot L."/>
            <person name="Sirota M."/>
            <person name="Sisneros N.B."/>
            <person name="Smith C.D."/>
            <person name="Smith T.F."/>
            <person name="Spieth J."/>
            <person name="Stage D.E."/>
            <person name="Stark A."/>
            <person name="Stephan W."/>
            <person name="Strausberg R.L."/>
            <person name="Strempel S."/>
            <person name="Sturgill D."/>
            <person name="Sutton G."/>
            <person name="Sutton G.G."/>
            <person name="Tao W."/>
            <person name="Teichmann S."/>
            <person name="Tobari Y.N."/>
            <person name="Tomimura Y."/>
            <person name="Tsolas J.M."/>
            <person name="Valente V.L."/>
            <person name="Venter E."/>
            <person name="Venter J.C."/>
            <person name="Vicario S."/>
            <person name="Vieira F.G."/>
            <person name="Vilella A.J."/>
            <person name="Villasante A."/>
            <person name="Walenz B."/>
            <person name="Wang J."/>
            <person name="Wasserman M."/>
            <person name="Watts T."/>
            <person name="Wilson D."/>
            <person name="Wilson R.K."/>
            <person name="Wing R.A."/>
            <person name="Wolfner M.F."/>
            <person name="Wong A."/>
            <person name="Wong G.K."/>
            <person name="Wu C.I."/>
            <person name="Wu G."/>
            <person name="Yamamoto D."/>
            <person name="Yang H.P."/>
            <person name="Yang S.P."/>
            <person name="Yorke J.A."/>
            <person name="Yoshida K."/>
            <person name="Zdobnov E."/>
            <person name="Zhang P."/>
            <person name="Zhang Y."/>
            <person name="Zimin A.V."/>
            <person name="Baldwin J."/>
            <person name="Abdouelleil A."/>
            <person name="Abdulkadir J."/>
            <person name="Abebe A."/>
            <person name="Abera B."/>
            <person name="Abreu J."/>
            <person name="Acer S.C."/>
            <person name="Aftuck L."/>
            <person name="Alexander A."/>
            <person name="An P."/>
            <person name="Anderson E."/>
            <person name="Anderson S."/>
            <person name="Arachi H."/>
            <person name="Azer M."/>
            <person name="Bachantsang P."/>
            <person name="Barry A."/>
            <person name="Bayul T."/>
            <person name="Berlin A."/>
            <person name="Bessette D."/>
            <person name="Bloom T."/>
            <person name="Blye J."/>
            <person name="Boguslavskiy L."/>
            <person name="Bonnet C."/>
            <person name="Boukhgalter B."/>
            <person name="Bourzgui I."/>
            <person name="Brown A."/>
            <person name="Cahill P."/>
            <person name="Channer S."/>
            <person name="Cheshatsang Y."/>
            <person name="Chuda L."/>
            <person name="Citroen M."/>
            <person name="Collymore A."/>
            <person name="Cooke P."/>
            <person name="Costello M."/>
            <person name="D'Aco K."/>
            <person name="Daza R."/>
            <person name="De Haan G."/>
            <person name="DeGray S."/>
            <person name="DeMaso C."/>
            <person name="Dhargay N."/>
            <person name="Dooley K."/>
            <person name="Dooley E."/>
            <person name="Doricent M."/>
            <person name="Dorje P."/>
            <person name="Dorjee K."/>
            <person name="Dupes A."/>
            <person name="Elong R."/>
            <person name="Falk J."/>
            <person name="Farina A."/>
            <person name="Faro S."/>
            <person name="Ferguson D."/>
            <person name="Fisher S."/>
            <person name="Foley C.D."/>
            <person name="Franke A."/>
            <person name="Friedrich D."/>
            <person name="Gadbois L."/>
            <person name="Gearin G."/>
            <person name="Gearin C.R."/>
            <person name="Giannoukos G."/>
            <person name="Goode T."/>
            <person name="Graham J."/>
            <person name="Grandbois E."/>
            <person name="Grewal S."/>
            <person name="Gyaltsen K."/>
            <person name="Hafez N."/>
            <person name="Hagos B."/>
            <person name="Hall J."/>
            <person name="Henson C."/>
            <person name="Hollinger A."/>
            <person name="Honan T."/>
            <person name="Huard M.D."/>
            <person name="Hughes L."/>
            <person name="Hurhula B."/>
            <person name="Husby M.E."/>
            <person name="Kamat A."/>
            <person name="Kanga B."/>
            <person name="Kashin S."/>
            <person name="Khazanovich D."/>
            <person name="Kisner P."/>
            <person name="Lance K."/>
            <person name="Lara M."/>
            <person name="Lee W."/>
            <person name="Lennon N."/>
            <person name="Letendre F."/>
            <person name="LeVine R."/>
            <person name="Lipovsky A."/>
            <person name="Liu X."/>
            <person name="Liu J."/>
            <person name="Liu S."/>
            <person name="Lokyitsang T."/>
            <person name="Lokyitsang Y."/>
            <person name="Lubonja R."/>
            <person name="Lui A."/>
            <person name="MacDonald P."/>
            <person name="Magnisalis V."/>
            <person name="Maru K."/>
            <person name="Matthews C."/>
            <person name="McCusker W."/>
            <person name="McDonough S."/>
            <person name="Mehta T."/>
            <person name="Meldrim J."/>
            <person name="Meneus L."/>
            <person name="Mihai O."/>
            <person name="Mihalev A."/>
            <person name="Mihova T."/>
            <person name="Mittelman R."/>
            <person name="Mlenga V."/>
            <person name="Montmayeur A."/>
            <person name="Mulrain L."/>
            <person name="Navidi A."/>
            <person name="Naylor J."/>
            <person name="Negash T."/>
            <person name="Nguyen T."/>
            <person name="Nguyen N."/>
            <person name="Nicol R."/>
            <person name="Norbu C."/>
            <person name="Norbu N."/>
            <person name="Novod N."/>
            <person name="O'Neill B."/>
            <person name="Osman S."/>
            <person name="Markiewicz E."/>
            <person name="Oyono O.L."/>
            <person name="Patti C."/>
            <person name="Phunkhang P."/>
            <person name="Pierre F."/>
            <person name="Priest M."/>
            <person name="Raghuraman S."/>
            <person name="Rege F."/>
            <person name="Reyes R."/>
            <person name="Rise C."/>
            <person name="Rogov P."/>
            <person name="Ross K."/>
            <person name="Ryan E."/>
            <person name="Settipalli S."/>
            <person name="Shea T."/>
            <person name="Sherpa N."/>
            <person name="Shi L."/>
            <person name="Shih D."/>
            <person name="Sparrow T."/>
            <person name="Spaulding J."/>
            <person name="Stalker J."/>
            <person name="Stange-Thomann N."/>
            <person name="Stavropoulos S."/>
            <person name="Stone C."/>
            <person name="Strader C."/>
            <person name="Tesfaye S."/>
            <person name="Thomson T."/>
            <person name="Thoulutsang Y."/>
            <person name="Thoulutsang D."/>
            <person name="Topham K."/>
            <person name="Topping I."/>
            <person name="Tsamla T."/>
            <person name="Vassiliev H."/>
            <person name="Vo A."/>
            <person name="Wangchuk T."/>
            <person name="Wangdi T."/>
            <person name="Weiand M."/>
            <person name="Wilkinson J."/>
            <person name="Wilson A."/>
            <person name="Yadav S."/>
            <person name="Young G."/>
            <person name="Yu Q."/>
            <person name="Zembek L."/>
            <person name="Zhong D."/>
            <person name="Zimmer A."/>
            <person name="Zwirko Z."/>
            <person name="Jaffe D.B."/>
            <person name="Alvarez P."/>
            <person name="Brockman W."/>
            <person name="Butler J."/>
            <person name="Chin C."/>
            <person name="Gnerre S."/>
            <person name="Grabherr M."/>
            <person name="Kleber M."/>
            <person name="Mauceli E."/>
            <person name="MacCallum I."/>
        </authorList>
    </citation>
    <scope>NUCLEOTIDE SEQUENCE [LARGE SCALE GENOMIC DNA]</scope>
    <source>
        <strain evidence="12">Tucson 14024-0371.13</strain>
    </source>
</reference>
<dbReference type="GO" id="GO:0006886">
    <property type="term" value="P:intracellular protein transport"/>
    <property type="evidence" value="ECO:0007669"/>
    <property type="project" value="InterPro"/>
</dbReference>
<dbReference type="NCBIfam" id="TIGR00327">
    <property type="entry name" value="secE_euk_arch"/>
    <property type="match status" value="1"/>
</dbReference>
<dbReference type="GeneID" id="6495516"/>
<dbReference type="InParanoid" id="B3MHK0"/>
<dbReference type="PANTHER" id="PTHR12309">
    <property type="entry name" value="SEC61 GAMMA SUBUNIT"/>
    <property type="match status" value="1"/>
</dbReference>
<comment type="similarity">
    <text evidence="2">Belongs to the SecE/SEC61-gamma family.</text>
</comment>
<keyword evidence="7 10" id="KW-1133">Transmembrane helix</keyword>
<dbReference type="eggNOG" id="KOG3498">
    <property type="taxonomic scope" value="Eukaryota"/>
</dbReference>
<dbReference type="KEGG" id="dan:6495516"/>
<evidence type="ECO:0000256" key="7">
    <source>
        <dbReference type="ARBA" id="ARBA00022989"/>
    </source>
</evidence>
<keyword evidence="4 10" id="KW-0812">Transmembrane</keyword>
<evidence type="ECO:0000256" key="2">
    <source>
        <dbReference type="ARBA" id="ARBA00008274"/>
    </source>
</evidence>
<dbReference type="AlphaFoldDB" id="B3MHK0"/>
<dbReference type="Gene3D" id="1.20.5.820">
    <property type="entry name" value="Preprotein translocase SecE subunit"/>
    <property type="match status" value="1"/>
</dbReference>
<evidence type="ECO:0000256" key="8">
    <source>
        <dbReference type="ARBA" id="ARBA00023010"/>
    </source>
</evidence>
<name>B3MHK0_DROAN</name>
<dbReference type="GO" id="GO:0006605">
    <property type="term" value="P:protein targeting"/>
    <property type="evidence" value="ECO:0007669"/>
    <property type="project" value="InterPro"/>
</dbReference>
<dbReference type="GO" id="GO:0008320">
    <property type="term" value="F:protein transmembrane transporter activity"/>
    <property type="evidence" value="ECO:0007669"/>
    <property type="project" value="InterPro"/>
</dbReference>
<evidence type="ECO:0000313" key="11">
    <source>
        <dbReference type="EMBL" id="EDV35836.1"/>
    </source>
</evidence>
<dbReference type="GO" id="GO:0005789">
    <property type="term" value="C:endoplasmic reticulum membrane"/>
    <property type="evidence" value="ECO:0007669"/>
    <property type="project" value="UniProtKB-SubCell"/>
</dbReference>
<dbReference type="STRING" id="7217.B3MHK0"/>
<proteinExistence type="inferred from homology"/>
<comment type="subcellular location">
    <subcellularLocation>
        <location evidence="1">Endoplasmic reticulum membrane</location>
        <topology evidence="1">Single-pass membrane protein</topology>
    </subcellularLocation>
</comment>
<dbReference type="InterPro" id="IPR001901">
    <property type="entry name" value="Translocase_SecE/Sec61-g"/>
</dbReference>
<dbReference type="OMA" id="MHIPIVN"/>
<sequence>MEQVLSRRRKTKNKGANRRLCKILPDLKCKSLAGFGRQLKDQMSFIIPSSGFFKDSMRFMKRCTKPNRQEFRRTCMAIAVGFFIMGTIGFLVKLMHIPITNIIMG</sequence>
<keyword evidence="5" id="KW-0256">Endoplasmic reticulum</keyword>
<feature type="transmembrane region" description="Helical" evidence="10">
    <location>
        <begin position="75"/>
        <end position="99"/>
    </location>
</feature>
<evidence type="ECO:0000256" key="1">
    <source>
        <dbReference type="ARBA" id="ARBA00004389"/>
    </source>
</evidence>
<dbReference type="FunCoup" id="B3MHK0">
    <property type="interactions" value="203"/>
</dbReference>
<protein>
    <submittedName>
        <fullName evidence="11">Uncharacterized protein, isoform A</fullName>
    </submittedName>
</protein>
<evidence type="ECO:0000256" key="4">
    <source>
        <dbReference type="ARBA" id="ARBA00022692"/>
    </source>
</evidence>
<evidence type="ECO:0000256" key="3">
    <source>
        <dbReference type="ARBA" id="ARBA00022448"/>
    </source>
</evidence>
<dbReference type="EMBL" id="CH902619">
    <property type="protein sequence ID" value="EDV35836.1"/>
    <property type="molecule type" value="Genomic_DNA"/>
</dbReference>
<dbReference type="Proteomes" id="UP000007801">
    <property type="component" value="Unassembled WGS sequence"/>
</dbReference>
<evidence type="ECO:0000313" key="12">
    <source>
        <dbReference type="Proteomes" id="UP000007801"/>
    </source>
</evidence>
<dbReference type="Pfam" id="PF00584">
    <property type="entry name" value="SecE"/>
    <property type="match status" value="1"/>
</dbReference>
<keyword evidence="3" id="KW-0813">Transport</keyword>
<dbReference type="InterPro" id="IPR008158">
    <property type="entry name" value="Translocase_Sec61-g"/>
</dbReference>
<dbReference type="HOGENOM" id="CLU_167752_0_1_1"/>
<keyword evidence="6" id="KW-0653">Protein transport</keyword>
<evidence type="ECO:0000256" key="9">
    <source>
        <dbReference type="ARBA" id="ARBA00023136"/>
    </source>
</evidence>
<organism evidence="11 12">
    <name type="scientific">Drosophila ananassae</name>
    <name type="common">Fruit fly</name>
    <dbReference type="NCBI Taxonomy" id="7217"/>
    <lineage>
        <taxon>Eukaryota</taxon>
        <taxon>Metazoa</taxon>
        <taxon>Ecdysozoa</taxon>
        <taxon>Arthropoda</taxon>
        <taxon>Hexapoda</taxon>
        <taxon>Insecta</taxon>
        <taxon>Pterygota</taxon>
        <taxon>Neoptera</taxon>
        <taxon>Endopterygota</taxon>
        <taxon>Diptera</taxon>
        <taxon>Brachycera</taxon>
        <taxon>Muscomorpha</taxon>
        <taxon>Ephydroidea</taxon>
        <taxon>Drosophilidae</taxon>
        <taxon>Drosophila</taxon>
        <taxon>Sophophora</taxon>
    </lineage>
</organism>
<evidence type="ECO:0000256" key="5">
    <source>
        <dbReference type="ARBA" id="ARBA00022824"/>
    </source>
</evidence>
<dbReference type="OrthoDB" id="2401875at2759"/>
<keyword evidence="8" id="KW-0811">Translocation</keyword>
<evidence type="ECO:0000256" key="10">
    <source>
        <dbReference type="SAM" id="Phobius"/>
    </source>
</evidence>
<dbReference type="PROSITE" id="PS01067">
    <property type="entry name" value="SECE_SEC61G"/>
    <property type="match status" value="1"/>
</dbReference>
<dbReference type="HAMAP" id="MF_00422">
    <property type="entry name" value="SecE"/>
    <property type="match status" value="1"/>
</dbReference>
<keyword evidence="12" id="KW-1185">Reference proteome</keyword>
<accession>B3MHK0</accession>
<evidence type="ECO:0000256" key="6">
    <source>
        <dbReference type="ARBA" id="ARBA00022927"/>
    </source>
</evidence>